<dbReference type="Gene3D" id="1.25.40.10">
    <property type="entry name" value="Tetratricopeptide repeat domain"/>
    <property type="match status" value="1"/>
</dbReference>
<accession>A0A2S7U466</accession>
<dbReference type="SUPFAM" id="SSF48452">
    <property type="entry name" value="TPR-like"/>
    <property type="match status" value="1"/>
</dbReference>
<dbReference type="NCBIfam" id="NF047558">
    <property type="entry name" value="TPR_END_plus"/>
    <property type="match status" value="1"/>
</dbReference>
<evidence type="ECO:0000313" key="1">
    <source>
        <dbReference type="EMBL" id="PQJ29221.1"/>
    </source>
</evidence>
<gene>
    <name evidence="1" type="ORF">BSZ32_12445</name>
</gene>
<sequence length="153" mass="17005">MNEERCLAAAEGYLQLEMPVEAVLEIERLPVNVRQGVHSSELELAAQMMQKHWNRGAELASLLCALKPSKRAYFLHAAYCLHETGDTLAAKSFLMSGPKSLMKDALFHYNMACYCAVLGDVEEASRHLIPALELDPALRKIALSDEDLKGITF</sequence>
<proteinExistence type="predicted"/>
<protein>
    <submittedName>
        <fullName evidence="1">Uncharacterized protein</fullName>
    </submittedName>
</protein>
<dbReference type="OrthoDB" id="199845at2"/>
<evidence type="ECO:0000313" key="2">
    <source>
        <dbReference type="Proteomes" id="UP000239907"/>
    </source>
</evidence>
<comment type="caution">
    <text evidence="1">The sequence shown here is derived from an EMBL/GenBank/DDBJ whole genome shotgun (WGS) entry which is preliminary data.</text>
</comment>
<reference evidence="1 2" key="1">
    <citation type="submission" date="2016-12" db="EMBL/GenBank/DDBJ databases">
        <title>Study of bacterial adaptation to deep sea.</title>
        <authorList>
            <person name="Song J."/>
            <person name="Yoshizawa S."/>
            <person name="Kogure K."/>
        </authorList>
    </citation>
    <scope>NUCLEOTIDE SEQUENCE [LARGE SCALE GENOMIC DNA]</scope>
    <source>
        <strain evidence="1 2">SAORIC-165</strain>
    </source>
</reference>
<dbReference type="Proteomes" id="UP000239907">
    <property type="component" value="Unassembled WGS sequence"/>
</dbReference>
<name>A0A2S7U466_9BACT</name>
<organism evidence="1 2">
    <name type="scientific">Rubritalea profundi</name>
    <dbReference type="NCBI Taxonomy" id="1658618"/>
    <lineage>
        <taxon>Bacteria</taxon>
        <taxon>Pseudomonadati</taxon>
        <taxon>Verrucomicrobiota</taxon>
        <taxon>Verrucomicrobiia</taxon>
        <taxon>Verrucomicrobiales</taxon>
        <taxon>Rubritaleaceae</taxon>
        <taxon>Rubritalea</taxon>
    </lineage>
</organism>
<dbReference type="RefSeq" id="WP_105043714.1">
    <property type="nucleotide sequence ID" value="NZ_MQWA01000001.1"/>
</dbReference>
<dbReference type="InterPro" id="IPR011990">
    <property type="entry name" value="TPR-like_helical_dom_sf"/>
</dbReference>
<dbReference type="EMBL" id="MQWA01000001">
    <property type="protein sequence ID" value="PQJ29221.1"/>
    <property type="molecule type" value="Genomic_DNA"/>
</dbReference>
<dbReference type="AlphaFoldDB" id="A0A2S7U466"/>
<keyword evidence="2" id="KW-1185">Reference proteome</keyword>